<organism evidence="2 3">
    <name type="scientific">Methylobacterium oryzae CBMB20</name>
    <dbReference type="NCBI Taxonomy" id="693986"/>
    <lineage>
        <taxon>Bacteria</taxon>
        <taxon>Pseudomonadati</taxon>
        <taxon>Pseudomonadota</taxon>
        <taxon>Alphaproteobacteria</taxon>
        <taxon>Hyphomicrobiales</taxon>
        <taxon>Methylobacteriaceae</taxon>
        <taxon>Methylobacterium</taxon>
    </lineage>
</organism>
<dbReference type="KEGG" id="mor:MOC_2088"/>
<keyword evidence="3" id="KW-1185">Reference proteome</keyword>
<gene>
    <name evidence="2" type="ORF">MOC_2088</name>
</gene>
<sequence length="255" mass="27949">MPQPGGPGTEDDPAVLAEPAPRRYGAPVLRVGRVRNGLPDLRLHDPERVRVAPAPDGHADLGGGRREIEAAADGSADRPRAALRHRSGDPVSVRVDRGPRQSRDAAEIDLGLILRAECDTDRREVPDARTSLGSSADHVCVELIPAVADQTLEREDDPRPAIPVANRMARIGRLCSARVRSRRVGREGVSFGHRLRQISQDRSVAGRVRSSWRIPQYGTHHSANAIKFDKLCDDSFILGYRASIFATILYKFSLI</sequence>
<feature type="compositionally biased region" description="Basic and acidic residues" evidence="1">
    <location>
        <begin position="57"/>
        <end position="80"/>
    </location>
</feature>
<reference evidence="2 3" key="1">
    <citation type="journal article" date="2014" name="PLoS ONE">
        <title>Genome Information of Methylobacterium oryzae, a Plant-Probiotic Methylotroph in the Phyllosphere.</title>
        <authorList>
            <person name="Kwak M.J."/>
            <person name="Jeong H."/>
            <person name="Madhaiyan M."/>
            <person name="Lee Y."/>
            <person name="Sa T.M."/>
            <person name="Oh T.K."/>
            <person name="Kim J.F."/>
        </authorList>
    </citation>
    <scope>NUCLEOTIDE SEQUENCE [LARGE SCALE GENOMIC DNA]</scope>
    <source>
        <strain evidence="2 3">CBMB20</strain>
    </source>
</reference>
<evidence type="ECO:0000256" key="1">
    <source>
        <dbReference type="SAM" id="MobiDB-lite"/>
    </source>
</evidence>
<feature type="compositionally biased region" description="Basic and acidic residues" evidence="1">
    <location>
        <begin position="41"/>
        <end position="50"/>
    </location>
</feature>
<protein>
    <submittedName>
        <fullName evidence="2">Protein of unassigned function</fullName>
    </submittedName>
</protein>
<name>A0A089NVG6_9HYPH</name>
<evidence type="ECO:0000313" key="2">
    <source>
        <dbReference type="EMBL" id="AIQ89843.1"/>
    </source>
</evidence>
<dbReference type="EMBL" id="CP003811">
    <property type="protein sequence ID" value="AIQ89843.1"/>
    <property type="molecule type" value="Genomic_DNA"/>
</dbReference>
<dbReference type="STRING" id="693986.MOC_2088"/>
<dbReference type="HOGENOM" id="CLU_1089091_0_0_5"/>
<accession>A0A089NVG6</accession>
<feature type="region of interest" description="Disordered" evidence="1">
    <location>
        <begin position="1"/>
        <end position="102"/>
    </location>
</feature>
<dbReference type="Proteomes" id="UP000029492">
    <property type="component" value="Chromosome"/>
</dbReference>
<proteinExistence type="predicted"/>
<dbReference type="AlphaFoldDB" id="A0A089NVG6"/>
<evidence type="ECO:0000313" key="3">
    <source>
        <dbReference type="Proteomes" id="UP000029492"/>
    </source>
</evidence>